<dbReference type="Pfam" id="PF11140">
    <property type="entry name" value="DUF2913"/>
    <property type="match status" value="1"/>
</dbReference>
<name>A0A9X1ZBX2_9GAMM</name>
<dbReference type="Proteomes" id="UP001139293">
    <property type="component" value="Unassembled WGS sequence"/>
</dbReference>
<proteinExistence type="predicted"/>
<dbReference type="AlphaFoldDB" id="A0A9X1ZBX2"/>
<dbReference type="InterPro" id="IPR021316">
    <property type="entry name" value="DUF2913"/>
</dbReference>
<comment type="caution">
    <text evidence="1">The sequence shown here is derived from an EMBL/GenBank/DDBJ whole genome shotgun (WGS) entry which is preliminary data.</text>
</comment>
<dbReference type="EMBL" id="JAKILB010000005">
    <property type="protein sequence ID" value="MCL1138773.1"/>
    <property type="molecule type" value="Genomic_DNA"/>
</dbReference>
<accession>A0A9X1ZBX2</accession>
<dbReference type="RefSeq" id="WP_248949881.1">
    <property type="nucleotide sequence ID" value="NZ_JAKILB010000005.1"/>
</dbReference>
<evidence type="ECO:0000313" key="2">
    <source>
        <dbReference type="Proteomes" id="UP001139293"/>
    </source>
</evidence>
<reference evidence="1" key="1">
    <citation type="submission" date="2022-01" db="EMBL/GenBank/DDBJ databases">
        <title>Whole genome-based taxonomy of the Shewanellaceae.</title>
        <authorList>
            <person name="Martin-Rodriguez A.J."/>
        </authorList>
    </citation>
    <scope>NUCLEOTIDE SEQUENCE</scope>
    <source>
        <strain evidence="1">KCTC 23973</strain>
    </source>
</reference>
<gene>
    <name evidence="1" type="ORF">L2740_09475</name>
</gene>
<keyword evidence="2" id="KW-1185">Reference proteome</keyword>
<protein>
    <submittedName>
        <fullName evidence="1">DUF2913 family protein</fullName>
    </submittedName>
</protein>
<evidence type="ECO:0000313" key="1">
    <source>
        <dbReference type="EMBL" id="MCL1138773.1"/>
    </source>
</evidence>
<sequence>MSDITYNQAVLEFATAGLAALTEASAKSSSVRTPAAESHFLCSWMVTALKQRTFSKLVADDLTLWIRQGRSMGAGAELKTLLEKIKAQYSYISDKQAGLGASINNMIAELESQKWLVITDQEVTKKLKLDSDGCNSLIISDDQFTQRIVGDELIKPITVFVRADEMLFAKIAYQHDLLLSPGNKKASLIKHHKAYQIWPKNLQPALTILLPLEA</sequence>
<organism evidence="1 2">
    <name type="scientific">Shewanella pneumatophori</name>
    <dbReference type="NCBI Taxonomy" id="314092"/>
    <lineage>
        <taxon>Bacteria</taxon>
        <taxon>Pseudomonadati</taxon>
        <taxon>Pseudomonadota</taxon>
        <taxon>Gammaproteobacteria</taxon>
        <taxon>Alteromonadales</taxon>
        <taxon>Shewanellaceae</taxon>
        <taxon>Shewanella</taxon>
    </lineage>
</organism>